<accession>A0ABZ2YIB9</accession>
<evidence type="ECO:0000313" key="10">
    <source>
        <dbReference type="EMBL" id="WZN39460.1"/>
    </source>
</evidence>
<dbReference type="PANTHER" id="PTHR48111">
    <property type="entry name" value="REGULATOR OF RPOS"/>
    <property type="match status" value="1"/>
</dbReference>
<keyword evidence="1 6" id="KW-0597">Phosphoprotein</keyword>
<dbReference type="CDD" id="cd00383">
    <property type="entry name" value="trans_reg_C"/>
    <property type="match status" value="1"/>
</dbReference>
<evidence type="ECO:0000256" key="1">
    <source>
        <dbReference type="ARBA" id="ARBA00022553"/>
    </source>
</evidence>
<evidence type="ECO:0000256" key="4">
    <source>
        <dbReference type="ARBA" id="ARBA00023125"/>
    </source>
</evidence>
<dbReference type="SMART" id="SM00448">
    <property type="entry name" value="REC"/>
    <property type="match status" value="1"/>
</dbReference>
<evidence type="ECO:0000256" key="7">
    <source>
        <dbReference type="PROSITE-ProRule" id="PRU01091"/>
    </source>
</evidence>
<dbReference type="InterPro" id="IPR011006">
    <property type="entry name" value="CheY-like_superfamily"/>
</dbReference>
<dbReference type="Gene3D" id="3.40.50.2300">
    <property type="match status" value="1"/>
</dbReference>
<dbReference type="InterPro" id="IPR039420">
    <property type="entry name" value="WalR-like"/>
</dbReference>
<dbReference type="SMART" id="SM00862">
    <property type="entry name" value="Trans_reg_C"/>
    <property type="match status" value="1"/>
</dbReference>
<organism evidence="10 11">
    <name type="scientific">Chitinophaga pollutisoli</name>
    <dbReference type="NCBI Taxonomy" id="3133966"/>
    <lineage>
        <taxon>Bacteria</taxon>
        <taxon>Pseudomonadati</taxon>
        <taxon>Bacteroidota</taxon>
        <taxon>Chitinophagia</taxon>
        <taxon>Chitinophagales</taxon>
        <taxon>Chitinophagaceae</taxon>
        <taxon>Chitinophaga</taxon>
    </lineage>
</organism>
<dbReference type="EMBL" id="CP149822">
    <property type="protein sequence ID" value="WZN39460.1"/>
    <property type="molecule type" value="Genomic_DNA"/>
</dbReference>
<keyword evidence="4 7" id="KW-0238">DNA-binding</keyword>
<feature type="domain" description="OmpR/PhoB-type" evidence="9">
    <location>
        <begin position="135"/>
        <end position="229"/>
    </location>
</feature>
<evidence type="ECO:0000256" key="2">
    <source>
        <dbReference type="ARBA" id="ARBA00023012"/>
    </source>
</evidence>
<dbReference type="InterPro" id="IPR001789">
    <property type="entry name" value="Sig_transdc_resp-reg_receiver"/>
</dbReference>
<keyword evidence="5" id="KW-0804">Transcription</keyword>
<dbReference type="PROSITE" id="PS51755">
    <property type="entry name" value="OMPR_PHOB"/>
    <property type="match status" value="1"/>
</dbReference>
<dbReference type="Gene3D" id="1.10.10.10">
    <property type="entry name" value="Winged helix-like DNA-binding domain superfamily/Winged helix DNA-binding domain"/>
    <property type="match status" value="1"/>
</dbReference>
<feature type="DNA-binding region" description="OmpR/PhoB-type" evidence="7">
    <location>
        <begin position="135"/>
        <end position="229"/>
    </location>
</feature>
<evidence type="ECO:0000259" key="9">
    <source>
        <dbReference type="PROSITE" id="PS51755"/>
    </source>
</evidence>
<feature type="modified residue" description="4-aspartylphosphate" evidence="6">
    <location>
        <position position="60"/>
    </location>
</feature>
<dbReference type="PROSITE" id="PS50110">
    <property type="entry name" value="RESPONSE_REGULATORY"/>
    <property type="match status" value="1"/>
</dbReference>
<evidence type="ECO:0000256" key="5">
    <source>
        <dbReference type="ARBA" id="ARBA00023163"/>
    </source>
</evidence>
<keyword evidence="11" id="KW-1185">Reference proteome</keyword>
<evidence type="ECO:0000256" key="3">
    <source>
        <dbReference type="ARBA" id="ARBA00023015"/>
    </source>
</evidence>
<dbReference type="SUPFAM" id="SSF52172">
    <property type="entry name" value="CheY-like"/>
    <property type="match status" value="1"/>
</dbReference>
<proteinExistence type="predicted"/>
<keyword evidence="2" id="KW-0902">Two-component regulatory system</keyword>
<keyword evidence="3" id="KW-0805">Transcription regulation</keyword>
<dbReference type="InterPro" id="IPR036388">
    <property type="entry name" value="WH-like_DNA-bd_sf"/>
</dbReference>
<dbReference type="RefSeq" id="WP_341834446.1">
    <property type="nucleotide sequence ID" value="NZ_CP149822.1"/>
</dbReference>
<dbReference type="Proteomes" id="UP001485459">
    <property type="component" value="Chromosome"/>
</dbReference>
<protein>
    <submittedName>
        <fullName evidence="10">Response regulator transcription factor</fullName>
    </submittedName>
</protein>
<evidence type="ECO:0000313" key="11">
    <source>
        <dbReference type="Proteomes" id="UP001485459"/>
    </source>
</evidence>
<evidence type="ECO:0000256" key="6">
    <source>
        <dbReference type="PROSITE-ProRule" id="PRU00169"/>
    </source>
</evidence>
<dbReference type="Pfam" id="PF00072">
    <property type="entry name" value="Response_reg"/>
    <property type="match status" value="1"/>
</dbReference>
<evidence type="ECO:0000259" key="8">
    <source>
        <dbReference type="PROSITE" id="PS50110"/>
    </source>
</evidence>
<dbReference type="PANTHER" id="PTHR48111:SF1">
    <property type="entry name" value="TWO-COMPONENT RESPONSE REGULATOR ORR33"/>
    <property type="match status" value="1"/>
</dbReference>
<reference evidence="11" key="1">
    <citation type="submission" date="2024-03" db="EMBL/GenBank/DDBJ databases">
        <title>Chitinophaga horti sp. nov., isolated from garden soil.</title>
        <authorList>
            <person name="Lee D.S."/>
            <person name="Han D.M."/>
            <person name="Baek J.H."/>
            <person name="Choi D.G."/>
            <person name="Jeon J.H."/>
            <person name="Jeon C.O."/>
        </authorList>
    </citation>
    <scope>NUCLEOTIDE SEQUENCE [LARGE SCALE GENOMIC DNA]</scope>
    <source>
        <strain evidence="11">GPA1</strain>
    </source>
</reference>
<dbReference type="Pfam" id="PF00486">
    <property type="entry name" value="Trans_reg_C"/>
    <property type="match status" value="1"/>
</dbReference>
<gene>
    <name evidence="10" type="ORF">WJU16_15770</name>
</gene>
<dbReference type="InterPro" id="IPR001867">
    <property type="entry name" value="OmpR/PhoB-type_DNA-bd"/>
</dbReference>
<feature type="domain" description="Response regulatory" evidence="8">
    <location>
        <begin position="11"/>
        <end position="127"/>
    </location>
</feature>
<sequence length="229" mass="26098">MLMEPAVAVGKILVVDDEADILEIISYNLKSAGYETVTAKDGLEAIQKAKIFRPDLIMLDIMMPNKNGIDTCRELRRLPEFKETMVLFLTALNDEKSEIEGLNMGADDYIAKPIKPRLLVSRINALFRRLNKTEEQQIHLGDLIIDREKFTVTYKGDEIILAKKEFELLQLLASKPGRVFLRNEILNQVWGTEVIVGDRTIDVHIRKIRQKLGVDLITTVKGVGYKFEL</sequence>
<name>A0ABZ2YIB9_9BACT</name>